<evidence type="ECO:0008006" key="5">
    <source>
        <dbReference type="Google" id="ProtNLM"/>
    </source>
</evidence>
<evidence type="ECO:0000313" key="1">
    <source>
        <dbReference type="EMBL" id="CAF0739590.1"/>
    </source>
</evidence>
<dbReference type="InterPro" id="IPR032675">
    <property type="entry name" value="LRR_dom_sf"/>
</dbReference>
<protein>
    <recommendedName>
        <fullName evidence="5">NAD(+)--protein-arginine ADP-ribosyltransferase</fullName>
    </recommendedName>
</protein>
<evidence type="ECO:0000313" key="3">
    <source>
        <dbReference type="Proteomes" id="UP000663828"/>
    </source>
</evidence>
<proteinExistence type="predicted"/>
<gene>
    <name evidence="1" type="ORF">EDS130_LOCUS1640</name>
    <name evidence="2" type="ORF">XAT740_LOCUS1717</name>
</gene>
<organism evidence="1 4">
    <name type="scientific">Adineta ricciae</name>
    <name type="common">Rotifer</name>
    <dbReference type="NCBI Taxonomy" id="249248"/>
    <lineage>
        <taxon>Eukaryota</taxon>
        <taxon>Metazoa</taxon>
        <taxon>Spiralia</taxon>
        <taxon>Gnathifera</taxon>
        <taxon>Rotifera</taxon>
        <taxon>Eurotatoria</taxon>
        <taxon>Bdelloidea</taxon>
        <taxon>Adinetida</taxon>
        <taxon>Adinetidae</taxon>
        <taxon>Adineta</taxon>
    </lineage>
</organism>
<dbReference type="SUPFAM" id="SSF56399">
    <property type="entry name" value="ADP-ribosylation"/>
    <property type="match status" value="1"/>
</dbReference>
<dbReference type="InterPro" id="IPR001611">
    <property type="entry name" value="Leu-rich_rpt"/>
</dbReference>
<reference evidence="1" key="1">
    <citation type="submission" date="2021-02" db="EMBL/GenBank/DDBJ databases">
        <authorList>
            <person name="Nowell W R."/>
        </authorList>
    </citation>
    <scope>NUCLEOTIDE SEQUENCE</scope>
</reference>
<dbReference type="GO" id="GO:0031267">
    <property type="term" value="F:small GTPase binding"/>
    <property type="evidence" value="ECO:0007669"/>
    <property type="project" value="TreeGrafter"/>
</dbReference>
<keyword evidence="3" id="KW-1185">Reference proteome</keyword>
<dbReference type="GO" id="GO:0005634">
    <property type="term" value="C:nucleus"/>
    <property type="evidence" value="ECO:0007669"/>
    <property type="project" value="TreeGrafter"/>
</dbReference>
<accession>A0A813NGQ8</accession>
<dbReference type="InterPro" id="IPR027038">
    <property type="entry name" value="RanGap"/>
</dbReference>
<dbReference type="Proteomes" id="UP000663852">
    <property type="component" value="Unassembled WGS sequence"/>
</dbReference>
<dbReference type="GO" id="GO:0005096">
    <property type="term" value="F:GTPase activator activity"/>
    <property type="evidence" value="ECO:0007669"/>
    <property type="project" value="InterPro"/>
</dbReference>
<evidence type="ECO:0000313" key="2">
    <source>
        <dbReference type="EMBL" id="CAF0776130.1"/>
    </source>
</evidence>
<dbReference type="Gene3D" id="3.90.176.10">
    <property type="entry name" value="Toxin ADP-ribosyltransferase, Chain A, domain 1"/>
    <property type="match status" value="1"/>
</dbReference>
<dbReference type="Gene3D" id="3.80.10.10">
    <property type="entry name" value="Ribonuclease Inhibitor"/>
    <property type="match status" value="1"/>
</dbReference>
<dbReference type="PANTHER" id="PTHR24113">
    <property type="entry name" value="RAN GTPASE-ACTIVATING PROTEIN 1"/>
    <property type="match status" value="1"/>
</dbReference>
<dbReference type="OrthoDB" id="120976at2759"/>
<dbReference type="AlphaFoldDB" id="A0A813NGQ8"/>
<comment type="caution">
    <text evidence="1">The sequence shown here is derived from an EMBL/GenBank/DDBJ whole genome shotgun (WGS) entry which is preliminary data.</text>
</comment>
<dbReference type="SMART" id="SM00368">
    <property type="entry name" value="LRR_RI"/>
    <property type="match status" value="4"/>
</dbReference>
<dbReference type="EMBL" id="CAJNOR010000054">
    <property type="protein sequence ID" value="CAF0776130.1"/>
    <property type="molecule type" value="Genomic_DNA"/>
</dbReference>
<name>A0A813NGQ8_ADIRI</name>
<dbReference type="Pfam" id="PF13516">
    <property type="entry name" value="LRR_6"/>
    <property type="match status" value="3"/>
</dbReference>
<dbReference type="PANTHER" id="PTHR24113:SF15">
    <property type="entry name" value="NACHT DOMAIN-CONTAINING PROTEIN"/>
    <property type="match status" value="1"/>
</dbReference>
<dbReference type="SUPFAM" id="SSF52047">
    <property type="entry name" value="RNI-like"/>
    <property type="match status" value="1"/>
</dbReference>
<dbReference type="Proteomes" id="UP000663828">
    <property type="component" value="Unassembled WGS sequence"/>
</dbReference>
<sequence length="505" mass="57221">MTTVNVNDVELKSIICYSDLTEEPLASFSPVQGYEHMPLVTLEEAVQPLLSIVPDIEQMLGTVHETSRDTQDGLTRNESASIILYSINWQPKEHSFNLLLNRTLRDQNREKLKPWLLYLKLFMTSLSKLPSLHCYAYRGVQTDLSDVYSQGKIFTWWGFSLCSQSIEVFDSEQENETRTRFKVECKSAKDIRHHVFHQTKDTILLLSSQNYKVLSNLDTGNGLHTIHVKEVDSSASNDHRASMSLSFSQRIPSLSISIRDTSFCSVVLKLTGSSKTYQNPHLQDLLTLCKPNCIIDLSVHELIDQDMSIIVQRAILDKKCTGLYLTGNKLTNHGVSFLSDALYHNFILTELDLSDNYISDDGVKSLMNVLLTNKSKLEKLHFGSNQITDQGLQYLSDMLKTNRSLTHLMLNRNQITNHGVHILSNVLALQNISLEVLSLASNSLITDQCVDSLIFMLKHNETLKALDMKHCSISEQHSQRLQQAANTKNSFKFFSSRQESACIIS</sequence>
<dbReference type="GO" id="GO:0006913">
    <property type="term" value="P:nucleocytoplasmic transport"/>
    <property type="evidence" value="ECO:0007669"/>
    <property type="project" value="TreeGrafter"/>
</dbReference>
<dbReference type="GO" id="GO:0048471">
    <property type="term" value="C:perinuclear region of cytoplasm"/>
    <property type="evidence" value="ECO:0007669"/>
    <property type="project" value="TreeGrafter"/>
</dbReference>
<dbReference type="EMBL" id="CAJNOJ010000004">
    <property type="protein sequence ID" value="CAF0739590.1"/>
    <property type="molecule type" value="Genomic_DNA"/>
</dbReference>
<dbReference type="GO" id="GO:0005829">
    <property type="term" value="C:cytosol"/>
    <property type="evidence" value="ECO:0007669"/>
    <property type="project" value="TreeGrafter"/>
</dbReference>
<evidence type="ECO:0000313" key="4">
    <source>
        <dbReference type="Proteomes" id="UP000663852"/>
    </source>
</evidence>